<keyword evidence="3" id="KW-1185">Reference proteome</keyword>
<proteinExistence type="predicted"/>
<protein>
    <submittedName>
        <fullName evidence="2">Uncharacterized protein</fullName>
    </submittedName>
</protein>
<evidence type="ECO:0000313" key="3">
    <source>
        <dbReference type="Proteomes" id="UP000231516"/>
    </source>
</evidence>
<evidence type="ECO:0000313" key="2">
    <source>
        <dbReference type="EMBL" id="PIB24348.1"/>
    </source>
</evidence>
<sequence>MLAKILFKLFLFSTVATMVQAQEGGIDFSAMKIGTKLTTRTVWTPQSTFVAEYIGAKDGFHLIQNYKVKDGSLEENILDAYDDQGRRVWSTRNGHTNRFTPYSCHFVIGECNHQYEYYNVLTKKMVTNQSRYFNRREGDVFYLGIYRSDGSLHEVAHQLGAYNLRLSNVHQNALGQDSGFEFIELTVPE</sequence>
<dbReference type="AlphaFoldDB" id="A0A2G5K481"/>
<name>A0A2G5K481_9RHOB</name>
<keyword evidence="1" id="KW-0732">Signal</keyword>
<feature type="chain" id="PRO_5013868836" evidence="1">
    <location>
        <begin position="22"/>
        <end position="189"/>
    </location>
</feature>
<reference evidence="2 3" key="1">
    <citation type="submission" date="2016-08" db="EMBL/GenBank/DDBJ databases">
        <title>Draft genome of Amylibacter sp. strain 4G11.</title>
        <authorList>
            <person name="Wong S.-K."/>
            <person name="Hamasaki K."/>
            <person name="Yoshizawa S."/>
        </authorList>
    </citation>
    <scope>NUCLEOTIDE SEQUENCE [LARGE SCALE GENOMIC DNA]</scope>
    <source>
        <strain evidence="2 3">4G11</strain>
    </source>
</reference>
<dbReference type="Proteomes" id="UP000231516">
    <property type="component" value="Unassembled WGS sequence"/>
</dbReference>
<dbReference type="EMBL" id="MDGM01000012">
    <property type="protein sequence ID" value="PIB24348.1"/>
    <property type="molecule type" value="Genomic_DNA"/>
</dbReference>
<feature type="signal peptide" evidence="1">
    <location>
        <begin position="1"/>
        <end position="21"/>
    </location>
</feature>
<accession>A0A2G5K481</accession>
<evidence type="ECO:0000256" key="1">
    <source>
        <dbReference type="SAM" id="SignalP"/>
    </source>
</evidence>
<organism evidence="2 3">
    <name type="scientific">Paramylibacter kogurei</name>
    <dbReference type="NCBI Taxonomy" id="1889778"/>
    <lineage>
        <taxon>Bacteria</taxon>
        <taxon>Pseudomonadati</taxon>
        <taxon>Pseudomonadota</taxon>
        <taxon>Alphaproteobacteria</taxon>
        <taxon>Rhodobacterales</taxon>
        <taxon>Paracoccaceae</taxon>
        <taxon>Paramylibacter</taxon>
    </lineage>
</organism>
<comment type="caution">
    <text evidence="2">The sequence shown here is derived from an EMBL/GenBank/DDBJ whole genome shotgun (WGS) entry which is preliminary data.</text>
</comment>
<gene>
    <name evidence="2" type="ORF">BFP76_03795</name>
</gene>